<keyword evidence="1" id="KW-1133">Transmembrane helix</keyword>
<keyword evidence="1" id="KW-0812">Transmembrane</keyword>
<feature type="transmembrane region" description="Helical" evidence="1">
    <location>
        <begin position="549"/>
        <end position="568"/>
    </location>
</feature>
<keyword evidence="1" id="KW-0472">Membrane</keyword>
<protein>
    <submittedName>
        <fullName evidence="2">Uncharacterized protein</fullName>
    </submittedName>
</protein>
<accession>A0A8H5BKP3</accession>
<evidence type="ECO:0000313" key="3">
    <source>
        <dbReference type="Proteomes" id="UP000567179"/>
    </source>
</evidence>
<gene>
    <name evidence="2" type="ORF">D9619_009779</name>
</gene>
<dbReference type="EMBL" id="JAACJJ010000015">
    <property type="protein sequence ID" value="KAF5325145.1"/>
    <property type="molecule type" value="Genomic_DNA"/>
</dbReference>
<feature type="transmembrane region" description="Helical" evidence="1">
    <location>
        <begin position="512"/>
        <end position="529"/>
    </location>
</feature>
<keyword evidence="3" id="KW-1185">Reference proteome</keyword>
<evidence type="ECO:0000313" key="2">
    <source>
        <dbReference type="EMBL" id="KAF5325145.1"/>
    </source>
</evidence>
<organism evidence="2 3">
    <name type="scientific">Psilocybe cf. subviscida</name>
    <dbReference type="NCBI Taxonomy" id="2480587"/>
    <lineage>
        <taxon>Eukaryota</taxon>
        <taxon>Fungi</taxon>
        <taxon>Dikarya</taxon>
        <taxon>Basidiomycota</taxon>
        <taxon>Agaricomycotina</taxon>
        <taxon>Agaricomycetes</taxon>
        <taxon>Agaricomycetidae</taxon>
        <taxon>Agaricales</taxon>
        <taxon>Agaricineae</taxon>
        <taxon>Strophariaceae</taxon>
        <taxon>Psilocybe</taxon>
    </lineage>
</organism>
<comment type="caution">
    <text evidence="2">The sequence shown here is derived from an EMBL/GenBank/DDBJ whole genome shotgun (WGS) entry which is preliminary data.</text>
</comment>
<feature type="transmembrane region" description="Helical" evidence="1">
    <location>
        <begin position="588"/>
        <end position="607"/>
    </location>
</feature>
<dbReference type="Proteomes" id="UP000567179">
    <property type="component" value="Unassembled WGS sequence"/>
</dbReference>
<feature type="transmembrane region" description="Helical" evidence="1">
    <location>
        <begin position="419"/>
        <end position="438"/>
    </location>
</feature>
<feature type="transmembrane region" description="Helical" evidence="1">
    <location>
        <begin position="31"/>
        <end position="52"/>
    </location>
</feature>
<name>A0A8H5BKP3_9AGAR</name>
<sequence>MMDGAMKNDSEESHNSDVAGSKRIFKISLRIPITLVGTAVLSSFLPLVLAQAPVNDVVGWPSGLLLLATILYAALGTSPYLLWEIEPAIGFFLFAGLPKLAIPGMQRVNWVTTACHFVPGIRSAHGKSNFWVRSNSVSHAARAQVLEKVLSQLRCITYQPPEEPLSKELWQITPAGFMTRPNIRTDSPKLETKCPKPIARDFLLFAAIDYHAFREWEVEILKANKSVFNTKYMPPSSIIDVASEEDALYVVAAQMVRRPHSQSPLRGVATRLGDDPYGPYVLNLDGVNRDVPICSIDFHSYAPEGHKVSATLSELARAYFRVVQYLKQNSPSNIGLSGQVARIEVGQTLWISILGGSILDSGRLTIQNLPGRWAMKGMSADQAFITRVDSVLQQLAPYGGTATEFSDLVFSGGINRKSAVPFFIAGLFGQILVCYFLSVGTSAGVWTSVALANSLYAGRLTDWHSMYYGKSLGKENEQPGMKMSIPGSPSKELMVVATFDRSTPKEAGLRPGFFLSVFGLIAAIFGSIFDSQTRNSLGFGPTTPTPPWVVYTAVVLCLGTSSLLVLMLAVQQAHEKTWWDDSELPTRWMAYTTFPASFAICALAMFFKLKKIEHLWPILDALTFLSGAPLGMLENGRSIAVDDNTLHLVLLNRWMMGAVASSLGSSLKG</sequence>
<evidence type="ECO:0000256" key="1">
    <source>
        <dbReference type="SAM" id="Phobius"/>
    </source>
</evidence>
<reference evidence="2 3" key="1">
    <citation type="journal article" date="2020" name="ISME J.">
        <title>Uncovering the hidden diversity of litter-decomposition mechanisms in mushroom-forming fungi.</title>
        <authorList>
            <person name="Floudas D."/>
            <person name="Bentzer J."/>
            <person name="Ahren D."/>
            <person name="Johansson T."/>
            <person name="Persson P."/>
            <person name="Tunlid A."/>
        </authorList>
    </citation>
    <scope>NUCLEOTIDE SEQUENCE [LARGE SCALE GENOMIC DNA]</scope>
    <source>
        <strain evidence="2 3">CBS 101986</strain>
    </source>
</reference>
<feature type="transmembrane region" description="Helical" evidence="1">
    <location>
        <begin position="64"/>
        <end position="83"/>
    </location>
</feature>
<dbReference type="OrthoDB" id="3020985at2759"/>
<proteinExistence type="predicted"/>
<dbReference type="AlphaFoldDB" id="A0A8H5BKP3"/>